<dbReference type="VEuPathDB" id="TriTrypDB:LtaPh_3436100"/>
<proteinExistence type="predicted"/>
<gene>
    <name evidence="2" type="ORF">LtaPh_3436100</name>
</gene>
<feature type="region of interest" description="Disordered" evidence="1">
    <location>
        <begin position="1343"/>
        <end position="1364"/>
    </location>
</feature>
<name>A0A640KS38_LEITA</name>
<keyword evidence="3" id="KW-1185">Reference proteome</keyword>
<evidence type="ECO:0000313" key="2">
    <source>
        <dbReference type="EMBL" id="GET92436.1"/>
    </source>
</evidence>
<sequence>MRGTRLRRLQVSLAVRDSARITQIESLSRRWADLDAVGSAASTGLATKLLGETIACLQDYAPGPTSSSTSFLAAAPSSLSTPPPLLSSRESAQRIWRSLRRQRVPWQDALALLPWQLQAMTPAQRQFLNTHVVRTPARVTSLALAAWDVHDDAALVQRYRSLKRSTYMVEYARLISAALRERPSLPNGLLPVPYGVVEHGYALGRRSPQDAKIALALSKHMTLLGREALTREAEERLVLSHATLEGLAGRWQAALSIVQHNRAVRFSTREGVKNYVQSLLTREGDASLTTASEHGCAPATPGKDRAVSAEFALQVPLRCEGASTNWVKALHAFLLKESPAQTYPDARHLLESLPPEVRESRTYLLLASTVLHCCARRMFAGTLTRRVVNCITNANWVMALALTCAAQYYDVAEPLIPLATKGSKGDAASVLDVPPELREYVATVKRLKNEEGQAAAETSSLTETEAAALTYPEALAHALTASSPPTWRILLLFCPHTVPPTRLRYFLLAACGEDGDTTPVDRTSENRCAEDRIECSTFQTRAVSQLVCAAAEPRNQRYFFKVIPASTRAHHFERSPLEKAITRELGAGEGTGQRTPSAAAAAEADASQLLSNSAAGEATMSTSQAVSIILPRARLQAWGSRRATTPEECTQLLTDVSLYFRATHTVEGATISANERPRLTEEVFLKAMAALSSCGVVQLDSTKRFHWPLAVFKAARLLRVQVDASLMVATASTIPSIVVDRTRLVLPSLLGAHTLLGDWKAGLQLCMRLMRKQQNGEIEVDADTPLVGKPQTYRFTAPPPTLLEAMAQVGYASPAAVAVRHWKTLESLRVSTLASRQSDRSCGLSLLLLELQQFHDERQLCDEIRRLCASQCRGSPQQRLNVLSRRRMLVGSAFCLLESEAALRRVLRAAGKERARSTDVDSHGLQRLLRVVQSMDAAQVLAEEARSGRCAHEHWLCDVMSRADVAVEAADDLARLRPYSATLSALCFFKQAAAAHDAVGCLTGLLRLAERASECPYPDVLLLSLMRLLRLFLSNDALLSASVVTGEFAESRALSPALPRPTALALAYKVFNRMQEMQRLSLPLKRARRVWRRASDVHLPEGHASAGGTDTARRGKYPAAVCAVWALLGVLHSTVSSVLQVPVPACFTSSLLFRVVETDGAADWVTALLFFTNLRHPTMQERALLVRALRHCGSAATPILLSHRRFLRDCPEQAVIWADEASGQLKWLKSLAHLEHAQEVERCTTAFDAEAGNTIDSTASTRVPAPLLLPAVATIIRSWNAAERLRCGELLRRQGFIERGPTKKGAPLDDARVKKMADLRLQQRTEAILQLLKEKPPLAVPFMDAPPKLDSTNAGVTATRPDGD</sequence>
<dbReference type="EMBL" id="BLBS01000054">
    <property type="protein sequence ID" value="GET92436.1"/>
    <property type="molecule type" value="Genomic_DNA"/>
</dbReference>
<evidence type="ECO:0000256" key="1">
    <source>
        <dbReference type="SAM" id="MobiDB-lite"/>
    </source>
</evidence>
<comment type="caution">
    <text evidence="2">The sequence shown here is derived from an EMBL/GenBank/DDBJ whole genome shotgun (WGS) entry which is preliminary data.</text>
</comment>
<reference evidence="2" key="1">
    <citation type="submission" date="2019-11" db="EMBL/GenBank/DDBJ databases">
        <title>Leishmania tarentolae CDS.</title>
        <authorList>
            <person name="Goto Y."/>
            <person name="Yamagishi J."/>
        </authorList>
    </citation>
    <scope>NUCLEOTIDE SEQUENCE [LARGE SCALE GENOMIC DNA]</scope>
    <source>
        <strain evidence="2">Parrot Tar II</strain>
    </source>
</reference>
<dbReference type="OrthoDB" id="272744at2759"/>
<dbReference type="Proteomes" id="UP000419144">
    <property type="component" value="Unassembled WGS sequence"/>
</dbReference>
<accession>A0A640KS38</accession>
<organism evidence="2 3">
    <name type="scientific">Leishmania tarentolae</name>
    <name type="common">Sauroleishmania tarentolae</name>
    <dbReference type="NCBI Taxonomy" id="5689"/>
    <lineage>
        <taxon>Eukaryota</taxon>
        <taxon>Discoba</taxon>
        <taxon>Euglenozoa</taxon>
        <taxon>Kinetoplastea</taxon>
        <taxon>Metakinetoplastina</taxon>
        <taxon>Trypanosomatida</taxon>
        <taxon>Trypanosomatidae</taxon>
        <taxon>Leishmaniinae</taxon>
        <taxon>Leishmania</taxon>
        <taxon>lizard Leishmania</taxon>
    </lineage>
</organism>
<evidence type="ECO:0000313" key="3">
    <source>
        <dbReference type="Proteomes" id="UP000419144"/>
    </source>
</evidence>
<protein>
    <submittedName>
        <fullName evidence="2">Uncharacterized protein</fullName>
    </submittedName>
</protein>